<evidence type="ECO:0000313" key="2">
    <source>
        <dbReference type="Proteomes" id="UP000887159"/>
    </source>
</evidence>
<evidence type="ECO:0000313" key="1">
    <source>
        <dbReference type="EMBL" id="GFY32867.1"/>
    </source>
</evidence>
<accession>A0A8X7BJN0</accession>
<organism evidence="1 2">
    <name type="scientific">Trichonephila clavipes</name>
    <name type="common">Golden silk orbweaver</name>
    <name type="synonym">Nephila clavipes</name>
    <dbReference type="NCBI Taxonomy" id="2585209"/>
    <lineage>
        <taxon>Eukaryota</taxon>
        <taxon>Metazoa</taxon>
        <taxon>Ecdysozoa</taxon>
        <taxon>Arthropoda</taxon>
        <taxon>Chelicerata</taxon>
        <taxon>Arachnida</taxon>
        <taxon>Araneae</taxon>
        <taxon>Araneomorphae</taxon>
        <taxon>Entelegynae</taxon>
        <taxon>Araneoidea</taxon>
        <taxon>Nephilidae</taxon>
        <taxon>Trichonephila</taxon>
    </lineage>
</organism>
<comment type="caution">
    <text evidence="1">The sequence shown here is derived from an EMBL/GenBank/DDBJ whole genome shotgun (WGS) entry which is preliminary data.</text>
</comment>
<dbReference type="EMBL" id="BMAU01021405">
    <property type="protein sequence ID" value="GFY32867.1"/>
    <property type="molecule type" value="Genomic_DNA"/>
</dbReference>
<sequence>MASGLSLPQIDLSVVQVGTQGGSHKLSSLILTTHVAPCLDYPGMNGSSRHQINYTTSTSNEQPQAEQCITTLSKDGNTAVNNEQAADLLGWHYHEVSRLSFSVEERNIKIRANRIVHGCRSNTHRETSIFNRNFRVNELEATIGDSCLYKSPGPDGIHRLTNLASAEGRDFLDIINCSWNKGQLPRYWRRATERRLRNVELFVLSRSVSGSSSKPNFALALIIRQENGSTSLYISLDVIGEQMLALTDMHLTNILEYNVLVYCSASVTNLQKLERVQLSAARIITGLRNTFPKDIVLFEADLQPLSLRRRACLRKYYNKLRSLYSRNRTSAYFKD</sequence>
<dbReference type="Proteomes" id="UP000887159">
    <property type="component" value="Unassembled WGS sequence"/>
</dbReference>
<keyword evidence="2" id="KW-1185">Reference proteome</keyword>
<gene>
    <name evidence="1" type="ORF">TNCV_4024911</name>
</gene>
<name>A0A8X7BJN0_TRICX</name>
<reference evidence="1" key="1">
    <citation type="submission" date="2020-08" db="EMBL/GenBank/DDBJ databases">
        <title>Multicomponent nature underlies the extraordinary mechanical properties of spider dragline silk.</title>
        <authorList>
            <person name="Kono N."/>
            <person name="Nakamura H."/>
            <person name="Mori M."/>
            <person name="Yoshida Y."/>
            <person name="Ohtoshi R."/>
            <person name="Malay A.D."/>
            <person name="Moran D.A.P."/>
            <person name="Tomita M."/>
            <person name="Numata K."/>
            <person name="Arakawa K."/>
        </authorList>
    </citation>
    <scope>NUCLEOTIDE SEQUENCE</scope>
</reference>
<dbReference type="AlphaFoldDB" id="A0A8X7BJN0"/>
<protein>
    <submittedName>
        <fullName evidence="1">Uncharacterized protein</fullName>
    </submittedName>
</protein>
<proteinExistence type="predicted"/>